<evidence type="ECO:0000259" key="3">
    <source>
        <dbReference type="Pfam" id="PF08338"/>
    </source>
</evidence>
<evidence type="ECO:0000313" key="5">
    <source>
        <dbReference type="Proteomes" id="UP001342826"/>
    </source>
</evidence>
<name>A0ABU6P3K4_9BACI</name>
<dbReference type="PANTHER" id="PTHR11092">
    <property type="entry name" value="SUGAR NUCLEOTIDE EPIMERASE RELATED"/>
    <property type="match status" value="1"/>
</dbReference>
<reference evidence="4 5" key="1">
    <citation type="submission" date="2023-03" db="EMBL/GenBank/DDBJ databases">
        <title>Bacillus Genome Sequencing.</title>
        <authorList>
            <person name="Dunlap C."/>
        </authorList>
    </citation>
    <scope>NUCLEOTIDE SEQUENCE [LARGE SCALE GENOMIC DNA]</scope>
    <source>
        <strain evidence="4 5">NRS-1717</strain>
    </source>
</reference>
<dbReference type="InterPro" id="IPR001509">
    <property type="entry name" value="Epimerase_deHydtase"/>
</dbReference>
<dbReference type="Pfam" id="PF01370">
    <property type="entry name" value="Epimerase"/>
    <property type="match status" value="1"/>
</dbReference>
<keyword evidence="5" id="KW-1185">Reference proteome</keyword>
<feature type="domain" description="NAD-dependent epimerase/dehydratase" evidence="2">
    <location>
        <begin position="3"/>
        <end position="214"/>
    </location>
</feature>
<protein>
    <submittedName>
        <fullName evidence="4">TIGR01777 family oxidoreductase</fullName>
    </submittedName>
</protein>
<evidence type="ECO:0000313" key="4">
    <source>
        <dbReference type="EMBL" id="MED4403503.1"/>
    </source>
</evidence>
<dbReference type="SUPFAM" id="SSF51735">
    <property type="entry name" value="NAD(P)-binding Rossmann-fold domains"/>
    <property type="match status" value="1"/>
</dbReference>
<proteinExistence type="inferred from homology"/>
<dbReference type="Proteomes" id="UP001342826">
    <property type="component" value="Unassembled WGS sequence"/>
</dbReference>
<dbReference type="PANTHER" id="PTHR11092:SF0">
    <property type="entry name" value="EPIMERASE FAMILY PROTEIN SDR39U1"/>
    <property type="match status" value="1"/>
</dbReference>
<dbReference type="CDD" id="cd05242">
    <property type="entry name" value="SDR_a8"/>
    <property type="match status" value="1"/>
</dbReference>
<dbReference type="NCBIfam" id="TIGR01777">
    <property type="entry name" value="yfcH"/>
    <property type="match status" value="1"/>
</dbReference>
<comment type="similarity">
    <text evidence="1">Belongs to the NAD(P)-dependent epimerase/dehydratase family. SDR39U1 subfamily.</text>
</comment>
<dbReference type="InterPro" id="IPR013549">
    <property type="entry name" value="DUF1731"/>
</dbReference>
<dbReference type="RefSeq" id="WP_066229136.1">
    <property type="nucleotide sequence ID" value="NZ_JARTFQ010000002.1"/>
</dbReference>
<dbReference type="InterPro" id="IPR036291">
    <property type="entry name" value="NAD(P)-bd_dom_sf"/>
</dbReference>
<comment type="caution">
    <text evidence="4">The sequence shown here is derived from an EMBL/GenBank/DDBJ whole genome shotgun (WGS) entry which is preliminary data.</text>
</comment>
<dbReference type="InterPro" id="IPR010099">
    <property type="entry name" value="SDR39U1"/>
</dbReference>
<dbReference type="EMBL" id="JARTFS010000017">
    <property type="protein sequence ID" value="MED4403503.1"/>
    <property type="molecule type" value="Genomic_DNA"/>
</dbReference>
<organism evidence="4 5">
    <name type="scientific">Metabacillus fastidiosus</name>
    <dbReference type="NCBI Taxonomy" id="1458"/>
    <lineage>
        <taxon>Bacteria</taxon>
        <taxon>Bacillati</taxon>
        <taxon>Bacillota</taxon>
        <taxon>Bacilli</taxon>
        <taxon>Bacillales</taxon>
        <taxon>Bacillaceae</taxon>
        <taxon>Metabacillus</taxon>
    </lineage>
</organism>
<feature type="domain" description="DUF1731" evidence="3">
    <location>
        <begin position="250"/>
        <end position="296"/>
    </location>
</feature>
<dbReference type="GeneID" id="301141047"/>
<dbReference type="Gene3D" id="3.40.50.720">
    <property type="entry name" value="NAD(P)-binding Rossmann-like Domain"/>
    <property type="match status" value="1"/>
</dbReference>
<sequence length="299" mass="33707">MKICISGGTGFIGKQLTDYFLRQGHDIYILTRNNKHSNEKHLHYIKWLENDTNPSEQLENTDVFINLAGKSINSRWTTQAKKEIVESRVNATRTIYSIIERLKTKPVLVINASAVGIYGTSTTETFTENSTVQASDFLADTVNHWEKEAKKIAELNIRTVFCRFGIVLGEEGALPKMVLPYKFFVGGTIGSGKQPVSWIHIHDLIMLIDFIIKTQEIHGPINAVSPYPVTMKEFGKTIAKTMNRPHFIPVPSFILKTLLGSMSMLLLEGQRVLPEKVLNHGFQFTYPTADKALQNLLKS</sequence>
<evidence type="ECO:0000256" key="1">
    <source>
        <dbReference type="ARBA" id="ARBA00009353"/>
    </source>
</evidence>
<accession>A0ABU6P3K4</accession>
<evidence type="ECO:0000259" key="2">
    <source>
        <dbReference type="Pfam" id="PF01370"/>
    </source>
</evidence>
<dbReference type="Pfam" id="PF08338">
    <property type="entry name" value="DUF1731"/>
    <property type="match status" value="1"/>
</dbReference>
<gene>
    <name evidence="4" type="ORF">P9271_19530</name>
</gene>